<keyword evidence="2" id="KW-1185">Reference proteome</keyword>
<sequence length="154" mass="18023">MSEPCIQKIPYYDQVKYSVFILLGVLESSPNILKFIRRDSQKVTSACKKIDRYMKYFLKANDTVLVEERFSTFLSVGPCRNSQRDHEDKSQSSLPDRLESIHGSYLMSTEFTLRYFISSVISTNSFFDFFHDMVQKGRILDTNTNTENLDDHYN</sequence>
<organism evidence="1 2">
    <name type="scientific">Thelohanellus kitauei</name>
    <name type="common">Myxosporean</name>
    <dbReference type="NCBI Taxonomy" id="669202"/>
    <lineage>
        <taxon>Eukaryota</taxon>
        <taxon>Metazoa</taxon>
        <taxon>Cnidaria</taxon>
        <taxon>Myxozoa</taxon>
        <taxon>Myxosporea</taxon>
        <taxon>Bivalvulida</taxon>
        <taxon>Platysporina</taxon>
        <taxon>Myxobolidae</taxon>
        <taxon>Thelohanellus</taxon>
    </lineage>
</organism>
<dbReference type="AlphaFoldDB" id="A0A0C2MYN6"/>
<accession>A0A0C2MYN6</accession>
<evidence type="ECO:0000313" key="2">
    <source>
        <dbReference type="Proteomes" id="UP000031668"/>
    </source>
</evidence>
<dbReference type="Proteomes" id="UP000031668">
    <property type="component" value="Unassembled WGS sequence"/>
</dbReference>
<protein>
    <submittedName>
        <fullName evidence="1">Uncharacterized protein</fullName>
    </submittedName>
</protein>
<gene>
    <name evidence="1" type="ORF">RF11_01301</name>
</gene>
<dbReference type="EMBL" id="JWZT01003446">
    <property type="protein sequence ID" value="KII66757.1"/>
    <property type="molecule type" value="Genomic_DNA"/>
</dbReference>
<evidence type="ECO:0000313" key="1">
    <source>
        <dbReference type="EMBL" id="KII66757.1"/>
    </source>
</evidence>
<comment type="caution">
    <text evidence="1">The sequence shown here is derived from an EMBL/GenBank/DDBJ whole genome shotgun (WGS) entry which is preliminary data.</text>
</comment>
<reference evidence="1 2" key="1">
    <citation type="journal article" date="2014" name="Genome Biol. Evol.">
        <title>The genome of the myxosporean Thelohanellus kitauei shows adaptations to nutrient acquisition within its fish host.</title>
        <authorList>
            <person name="Yang Y."/>
            <person name="Xiong J."/>
            <person name="Zhou Z."/>
            <person name="Huo F."/>
            <person name="Miao W."/>
            <person name="Ran C."/>
            <person name="Liu Y."/>
            <person name="Zhang J."/>
            <person name="Feng J."/>
            <person name="Wang M."/>
            <person name="Wang M."/>
            <person name="Wang L."/>
            <person name="Yao B."/>
        </authorList>
    </citation>
    <scope>NUCLEOTIDE SEQUENCE [LARGE SCALE GENOMIC DNA]</scope>
    <source>
        <strain evidence="1">Wuqing</strain>
    </source>
</reference>
<proteinExistence type="predicted"/>
<name>A0A0C2MYN6_THEKT</name>